<evidence type="ECO:0000313" key="1">
    <source>
        <dbReference type="EMBL" id="MBA4621367.1"/>
    </source>
</evidence>
<sequence>MRSQSIIVFNLWAIMSIVHDLNSSRIVFWIRASVLTSTAAVASSRTRILDLRRRARARLSSCRCPTLKFSPASETSVSNPNGFLLTTSFKWALSRASHKSASLCSLKGSRLNLIVPENKTGV</sequence>
<name>A0A7C9CNJ3_OPUST</name>
<protein>
    <submittedName>
        <fullName evidence="1">Uncharacterized protein</fullName>
    </submittedName>
</protein>
<accession>A0A7C9CNJ3</accession>
<proteinExistence type="predicted"/>
<reference evidence="1" key="1">
    <citation type="journal article" date="2013" name="J. Plant Res.">
        <title>Effect of fungi and light on seed germination of three Opuntia species from semiarid lands of central Mexico.</title>
        <authorList>
            <person name="Delgado-Sanchez P."/>
            <person name="Jimenez-Bremont J.F."/>
            <person name="Guerrero-Gonzalez Mde L."/>
            <person name="Flores J."/>
        </authorList>
    </citation>
    <scope>NUCLEOTIDE SEQUENCE</scope>
    <source>
        <tissue evidence="1">Cladode</tissue>
    </source>
</reference>
<organism evidence="1">
    <name type="scientific">Opuntia streptacantha</name>
    <name type="common">Prickly pear cactus</name>
    <name type="synonym">Opuntia cardona</name>
    <dbReference type="NCBI Taxonomy" id="393608"/>
    <lineage>
        <taxon>Eukaryota</taxon>
        <taxon>Viridiplantae</taxon>
        <taxon>Streptophyta</taxon>
        <taxon>Embryophyta</taxon>
        <taxon>Tracheophyta</taxon>
        <taxon>Spermatophyta</taxon>
        <taxon>Magnoliopsida</taxon>
        <taxon>eudicotyledons</taxon>
        <taxon>Gunneridae</taxon>
        <taxon>Pentapetalae</taxon>
        <taxon>Caryophyllales</taxon>
        <taxon>Cactineae</taxon>
        <taxon>Cactaceae</taxon>
        <taxon>Opuntioideae</taxon>
        <taxon>Opuntia</taxon>
    </lineage>
</organism>
<reference evidence="1" key="2">
    <citation type="submission" date="2020-07" db="EMBL/GenBank/DDBJ databases">
        <authorList>
            <person name="Vera ALvarez R."/>
            <person name="Arias-Moreno D.M."/>
            <person name="Jimenez-Jacinto V."/>
            <person name="Jimenez-Bremont J.F."/>
            <person name="Swaminathan K."/>
            <person name="Moose S.P."/>
            <person name="Guerrero-Gonzalez M.L."/>
            <person name="Marino-Ramirez L."/>
            <person name="Landsman D."/>
            <person name="Rodriguez-Kessler M."/>
            <person name="Delgado-Sanchez P."/>
        </authorList>
    </citation>
    <scope>NUCLEOTIDE SEQUENCE</scope>
    <source>
        <tissue evidence="1">Cladode</tissue>
    </source>
</reference>
<dbReference type="EMBL" id="GISG01033782">
    <property type="protein sequence ID" value="MBA4621367.1"/>
    <property type="molecule type" value="Transcribed_RNA"/>
</dbReference>
<dbReference type="AlphaFoldDB" id="A0A7C9CNJ3"/>